<accession>A0A0L7KPC9</accession>
<proteinExistence type="predicted"/>
<keyword evidence="2" id="KW-0675">Receptor</keyword>
<comment type="caution">
    <text evidence="2">The sequence shown here is derived from an EMBL/GenBank/DDBJ whole genome shotgun (WGS) entry which is preliminary data.</text>
</comment>
<dbReference type="Proteomes" id="UP000037510">
    <property type="component" value="Unassembled WGS sequence"/>
</dbReference>
<evidence type="ECO:0000313" key="3">
    <source>
        <dbReference type="Proteomes" id="UP000037510"/>
    </source>
</evidence>
<keyword evidence="1" id="KW-0472">Membrane</keyword>
<name>A0A0L7KPC9_OPEBR</name>
<evidence type="ECO:0000313" key="2">
    <source>
        <dbReference type="EMBL" id="KOB64824.1"/>
    </source>
</evidence>
<sequence length="62" mass="6877">GYRGGGTSKRREHRRFTIYAVYAWGVPLALTAVTAAMQFSDETAILKGAESSRSDKLKKDKQ</sequence>
<dbReference type="Gene3D" id="1.20.1070.10">
    <property type="entry name" value="Rhodopsin 7-helix transmembrane proteins"/>
    <property type="match status" value="1"/>
</dbReference>
<feature type="transmembrane region" description="Helical" evidence="1">
    <location>
        <begin position="16"/>
        <end position="37"/>
    </location>
</feature>
<keyword evidence="1" id="KW-1133">Transmembrane helix</keyword>
<keyword evidence="1" id="KW-0812">Transmembrane</keyword>
<evidence type="ECO:0000256" key="1">
    <source>
        <dbReference type="SAM" id="Phobius"/>
    </source>
</evidence>
<keyword evidence="3" id="KW-1185">Reference proteome</keyword>
<dbReference type="EMBL" id="JTDY01007973">
    <property type="protein sequence ID" value="KOB64824.1"/>
    <property type="molecule type" value="Genomic_DNA"/>
</dbReference>
<organism evidence="2 3">
    <name type="scientific">Operophtera brumata</name>
    <name type="common">Winter moth</name>
    <name type="synonym">Phalaena brumata</name>
    <dbReference type="NCBI Taxonomy" id="104452"/>
    <lineage>
        <taxon>Eukaryota</taxon>
        <taxon>Metazoa</taxon>
        <taxon>Ecdysozoa</taxon>
        <taxon>Arthropoda</taxon>
        <taxon>Hexapoda</taxon>
        <taxon>Insecta</taxon>
        <taxon>Pterygota</taxon>
        <taxon>Neoptera</taxon>
        <taxon>Endopterygota</taxon>
        <taxon>Lepidoptera</taxon>
        <taxon>Glossata</taxon>
        <taxon>Ditrysia</taxon>
        <taxon>Geometroidea</taxon>
        <taxon>Geometridae</taxon>
        <taxon>Larentiinae</taxon>
        <taxon>Operophtera</taxon>
    </lineage>
</organism>
<feature type="non-terminal residue" evidence="2">
    <location>
        <position position="1"/>
    </location>
</feature>
<gene>
    <name evidence="2" type="ORF">OBRU01_23628</name>
</gene>
<dbReference type="AlphaFoldDB" id="A0A0L7KPC9"/>
<feature type="non-terminal residue" evidence="2">
    <location>
        <position position="62"/>
    </location>
</feature>
<reference evidence="2 3" key="1">
    <citation type="journal article" date="2015" name="Genome Biol. Evol.">
        <title>The genome of winter moth (Operophtera brumata) provides a genomic perspective on sexual dimorphism and phenology.</title>
        <authorList>
            <person name="Derks M.F."/>
            <person name="Smit S."/>
            <person name="Salis L."/>
            <person name="Schijlen E."/>
            <person name="Bossers A."/>
            <person name="Mateman C."/>
            <person name="Pijl A.S."/>
            <person name="de Ridder D."/>
            <person name="Groenen M.A."/>
            <person name="Visser M.E."/>
            <person name="Megens H.J."/>
        </authorList>
    </citation>
    <scope>NUCLEOTIDE SEQUENCE [LARGE SCALE GENOMIC DNA]</scope>
    <source>
        <strain evidence="2">WM2013NL</strain>
        <tissue evidence="2">Head and thorax</tissue>
    </source>
</reference>
<protein>
    <submittedName>
        <fullName evidence="2">G protein-coupled receptor</fullName>
    </submittedName>
</protein>